<accession>A0A2J8JSD4</accession>
<gene>
    <name evidence="1" type="ORF">CK820_G0044897</name>
</gene>
<feature type="non-terminal residue" evidence="1">
    <location>
        <position position="34"/>
    </location>
</feature>
<reference evidence="1 2" key="1">
    <citation type="submission" date="2017-12" db="EMBL/GenBank/DDBJ databases">
        <title>High-resolution comparative analysis of great ape genomes.</title>
        <authorList>
            <person name="Pollen A."/>
            <person name="Hastie A."/>
            <person name="Hormozdiari F."/>
            <person name="Dougherty M."/>
            <person name="Liu R."/>
            <person name="Chaisson M."/>
            <person name="Hoppe E."/>
            <person name="Hill C."/>
            <person name="Pang A."/>
            <person name="Hillier L."/>
            <person name="Baker C."/>
            <person name="Armstrong J."/>
            <person name="Shendure J."/>
            <person name="Paten B."/>
            <person name="Wilson R."/>
            <person name="Chao H."/>
            <person name="Schneider V."/>
            <person name="Ventura M."/>
            <person name="Kronenberg Z."/>
            <person name="Murali S."/>
            <person name="Gordon D."/>
            <person name="Cantsilieris S."/>
            <person name="Munson K."/>
            <person name="Nelson B."/>
            <person name="Raja A."/>
            <person name="Underwood J."/>
            <person name="Diekhans M."/>
            <person name="Fiddes I."/>
            <person name="Haussler D."/>
            <person name="Eichler E."/>
        </authorList>
    </citation>
    <scope>NUCLEOTIDE SEQUENCE [LARGE SCALE GENOMIC DNA]</scope>
    <source>
        <strain evidence="1">Yerkes chimp pedigree #C0471</strain>
    </source>
</reference>
<evidence type="ECO:0000313" key="2">
    <source>
        <dbReference type="Proteomes" id="UP000236370"/>
    </source>
</evidence>
<protein>
    <submittedName>
        <fullName evidence="1">PRLR isoform 2</fullName>
    </submittedName>
</protein>
<dbReference type="AlphaFoldDB" id="A0A2J8JSD4"/>
<name>A0A2J8JSD4_PANTR</name>
<sequence length="34" mass="3720">MKENVASATVFTLLLFLNTCLLNGQLPPGKPEIF</sequence>
<dbReference type="EMBL" id="NBAG03000430">
    <property type="protein sequence ID" value="PNI25685.1"/>
    <property type="molecule type" value="Genomic_DNA"/>
</dbReference>
<organism evidence="1 2">
    <name type="scientific">Pan troglodytes</name>
    <name type="common">Chimpanzee</name>
    <dbReference type="NCBI Taxonomy" id="9598"/>
    <lineage>
        <taxon>Eukaryota</taxon>
        <taxon>Metazoa</taxon>
        <taxon>Chordata</taxon>
        <taxon>Craniata</taxon>
        <taxon>Vertebrata</taxon>
        <taxon>Euteleostomi</taxon>
        <taxon>Mammalia</taxon>
        <taxon>Eutheria</taxon>
        <taxon>Euarchontoglires</taxon>
        <taxon>Primates</taxon>
        <taxon>Haplorrhini</taxon>
        <taxon>Catarrhini</taxon>
        <taxon>Hominidae</taxon>
        <taxon>Pan</taxon>
    </lineage>
</organism>
<evidence type="ECO:0000313" key="1">
    <source>
        <dbReference type="EMBL" id="PNI25685.1"/>
    </source>
</evidence>
<dbReference type="SMR" id="A0A2J8JSD4"/>
<comment type="caution">
    <text evidence="1">The sequence shown here is derived from an EMBL/GenBank/DDBJ whole genome shotgun (WGS) entry which is preliminary data.</text>
</comment>
<proteinExistence type="predicted"/>
<dbReference type="Proteomes" id="UP000236370">
    <property type="component" value="Unassembled WGS sequence"/>
</dbReference>